<evidence type="ECO:0000313" key="2">
    <source>
        <dbReference type="EMBL" id="MBM2417850.1"/>
    </source>
</evidence>
<proteinExistence type="predicted"/>
<sequence>MKFRRIPQEIEAFQLTRAARLDNSNWPAWLHEAWQKEHGEVGALWPGNWPHSDGTDELLLQEGPLTTVVAFGNWILNIDGELSVMHNRVFVKLYEHVMPADDDDVSGELLAEMRAWIDVTVMLRHVLADSDPELADAICAKCHDEACDLFGDAYVELLGETYLEIVLGIRANEAREANALAQEQRQARQARVDHFREFFVRNPHLIRVHYLFGETGVATYTNENGFMRGINLLDIPDASDAGVLEYWAEEAADGRIPDPTIGREGSE</sequence>
<organism evidence="1 3">
    <name type="scientific">Marivita cryptomonadis</name>
    <dbReference type="NCBI Taxonomy" id="505252"/>
    <lineage>
        <taxon>Bacteria</taxon>
        <taxon>Pseudomonadati</taxon>
        <taxon>Pseudomonadota</taxon>
        <taxon>Alphaproteobacteria</taxon>
        <taxon>Rhodobacterales</taxon>
        <taxon>Roseobacteraceae</taxon>
        <taxon>Marivita</taxon>
    </lineage>
</organism>
<evidence type="ECO:0000313" key="4">
    <source>
        <dbReference type="Proteomes" id="UP000809440"/>
    </source>
</evidence>
<evidence type="ECO:0000313" key="3">
    <source>
        <dbReference type="Proteomes" id="UP000755667"/>
    </source>
</evidence>
<reference evidence="1 4" key="1">
    <citation type="submission" date="2021-01" db="EMBL/GenBank/DDBJ databases">
        <title>Diatom-associated Roseobacters Show Island Model of Population Structure.</title>
        <authorList>
            <person name="Qu L."/>
            <person name="Feng X."/>
            <person name="Chen Y."/>
            <person name="Li L."/>
            <person name="Wang X."/>
            <person name="Hu Z."/>
            <person name="Wang H."/>
            <person name="Luo H."/>
        </authorList>
    </citation>
    <scope>NUCLEOTIDE SEQUENCE</scope>
    <source>
        <strain evidence="2 4">CC28-63</strain>
        <strain evidence="1">CC28-69</strain>
    </source>
</reference>
<protein>
    <submittedName>
        <fullName evidence="1">Uncharacterized protein</fullName>
    </submittedName>
</protein>
<keyword evidence="4" id="KW-1185">Reference proteome</keyword>
<dbReference type="RefSeq" id="WP_138487978.1">
    <property type="nucleotide sequence ID" value="NZ_JAFBWU010000007.1"/>
</dbReference>
<gene>
    <name evidence="1" type="ORF">JQX41_12765</name>
    <name evidence="2" type="ORF">JQX48_12770</name>
</gene>
<dbReference type="Proteomes" id="UP000755667">
    <property type="component" value="Unassembled WGS sequence"/>
</dbReference>
<comment type="caution">
    <text evidence="1">The sequence shown here is derived from an EMBL/GenBank/DDBJ whole genome shotgun (WGS) entry which is preliminary data.</text>
</comment>
<dbReference type="AlphaFoldDB" id="A0A9Q2PCA3"/>
<dbReference type="Proteomes" id="UP000809440">
    <property type="component" value="Unassembled WGS sequence"/>
</dbReference>
<dbReference type="EMBL" id="JAFBXF010000007">
    <property type="protein sequence ID" value="MBM2417850.1"/>
    <property type="molecule type" value="Genomic_DNA"/>
</dbReference>
<dbReference type="EMBL" id="JAFBXE010000007">
    <property type="protein sequence ID" value="MBM2413182.1"/>
    <property type="molecule type" value="Genomic_DNA"/>
</dbReference>
<evidence type="ECO:0000313" key="1">
    <source>
        <dbReference type="EMBL" id="MBM2413182.1"/>
    </source>
</evidence>
<name>A0A9Q2PCA3_9RHOB</name>
<accession>A0A9Q2PCA3</accession>